<dbReference type="Proteomes" id="UP000789396">
    <property type="component" value="Unassembled WGS sequence"/>
</dbReference>
<dbReference type="EMBL" id="CAJVPZ010020080">
    <property type="protein sequence ID" value="CAG8698378.1"/>
    <property type="molecule type" value="Genomic_DNA"/>
</dbReference>
<name>A0A9N9HP02_9GLOM</name>
<gene>
    <name evidence="2" type="ORF">RFULGI_LOCUS10306</name>
</gene>
<evidence type="ECO:0000313" key="3">
    <source>
        <dbReference type="Proteomes" id="UP000789396"/>
    </source>
</evidence>
<evidence type="ECO:0000313" key="2">
    <source>
        <dbReference type="EMBL" id="CAG8698378.1"/>
    </source>
</evidence>
<evidence type="ECO:0000256" key="1">
    <source>
        <dbReference type="SAM" id="SignalP"/>
    </source>
</evidence>
<dbReference type="OrthoDB" id="2461508at2759"/>
<feature type="non-terminal residue" evidence="2">
    <location>
        <position position="1"/>
    </location>
</feature>
<sequence>MKVILKLLLVSLLLQNNLTAYARYSPIAQYLKVPEGEVPDLLLKQKILIEGNTKLDSTLKELDRLAEEHNVNQIVLSKNYEKNNIEIRLNHNENNQAFIESVKKFNPIILNNKEFFDSGEKDFKPLNKKEVRFNSADSSNLLALRPIEKKVHAQPRRIDIPILAGEGIHSDHNTPDEKGLIYFYHLSWDRVGPPTILEEDDYIGPMVFQDFEDGNDRGFILKDTKKIASPAIRINDSDFEVYHILGSLDIDESYIGAW</sequence>
<organism evidence="2 3">
    <name type="scientific">Racocetra fulgida</name>
    <dbReference type="NCBI Taxonomy" id="60492"/>
    <lineage>
        <taxon>Eukaryota</taxon>
        <taxon>Fungi</taxon>
        <taxon>Fungi incertae sedis</taxon>
        <taxon>Mucoromycota</taxon>
        <taxon>Glomeromycotina</taxon>
        <taxon>Glomeromycetes</taxon>
        <taxon>Diversisporales</taxon>
        <taxon>Gigasporaceae</taxon>
        <taxon>Racocetra</taxon>
    </lineage>
</organism>
<protein>
    <submittedName>
        <fullName evidence="2">3464_t:CDS:1</fullName>
    </submittedName>
</protein>
<feature type="signal peptide" evidence="1">
    <location>
        <begin position="1"/>
        <end position="22"/>
    </location>
</feature>
<feature type="chain" id="PRO_5040244612" evidence="1">
    <location>
        <begin position="23"/>
        <end position="258"/>
    </location>
</feature>
<comment type="caution">
    <text evidence="2">The sequence shown here is derived from an EMBL/GenBank/DDBJ whole genome shotgun (WGS) entry which is preliminary data.</text>
</comment>
<dbReference type="AlphaFoldDB" id="A0A9N9HP02"/>
<accession>A0A9N9HP02</accession>
<proteinExistence type="predicted"/>
<keyword evidence="1" id="KW-0732">Signal</keyword>
<reference evidence="2" key="1">
    <citation type="submission" date="2021-06" db="EMBL/GenBank/DDBJ databases">
        <authorList>
            <person name="Kallberg Y."/>
            <person name="Tangrot J."/>
            <person name="Rosling A."/>
        </authorList>
    </citation>
    <scope>NUCLEOTIDE SEQUENCE</scope>
    <source>
        <strain evidence="2">IN212</strain>
    </source>
</reference>
<keyword evidence="3" id="KW-1185">Reference proteome</keyword>